<dbReference type="InterPro" id="IPR050090">
    <property type="entry name" value="Tyrosine_recombinase_XerCD"/>
</dbReference>
<evidence type="ECO:0000256" key="6">
    <source>
        <dbReference type="ARBA" id="ARBA00023125"/>
    </source>
</evidence>
<accession>A0A6M0RLV9</accession>
<evidence type="ECO:0000256" key="10">
    <source>
        <dbReference type="PROSITE-ProRule" id="PRU01248"/>
    </source>
</evidence>
<comment type="similarity">
    <text evidence="2">Belongs to the 'phage' integrase family. XerC subfamily.</text>
</comment>
<dbReference type="PROSITE" id="PS51900">
    <property type="entry name" value="CB"/>
    <property type="match status" value="1"/>
</dbReference>
<evidence type="ECO:0000259" key="12">
    <source>
        <dbReference type="PROSITE" id="PS51900"/>
    </source>
</evidence>
<reference evidence="13 14" key="1">
    <citation type="journal article" date="2020" name="Microb. Ecol.">
        <title>Ecogenomics of the Marine Benthic Filamentous Cyanobacterium Adonisia.</title>
        <authorList>
            <person name="Walter J.M."/>
            <person name="Coutinho F.H."/>
            <person name="Leomil L."/>
            <person name="Hargreaves P.I."/>
            <person name="Campeao M.E."/>
            <person name="Vieira V.V."/>
            <person name="Silva B.S."/>
            <person name="Fistarol G.O."/>
            <person name="Salomon P.S."/>
            <person name="Sawabe T."/>
            <person name="Mino S."/>
            <person name="Hosokawa M."/>
            <person name="Miyashita H."/>
            <person name="Maruyama F."/>
            <person name="van Verk M.C."/>
            <person name="Dutilh B.E."/>
            <person name="Thompson C.C."/>
            <person name="Thompson F.L."/>
        </authorList>
    </citation>
    <scope>NUCLEOTIDE SEQUENCE [LARGE SCALE GENOMIC DNA]</scope>
    <source>
        <strain evidence="13 14">CCMR0081</strain>
    </source>
</reference>
<evidence type="ECO:0000259" key="11">
    <source>
        <dbReference type="PROSITE" id="PS51898"/>
    </source>
</evidence>
<dbReference type="PANTHER" id="PTHR30349:SF64">
    <property type="entry name" value="PROPHAGE INTEGRASE INTD-RELATED"/>
    <property type="match status" value="1"/>
</dbReference>
<dbReference type="GO" id="GO:0015074">
    <property type="term" value="P:DNA integration"/>
    <property type="evidence" value="ECO:0007669"/>
    <property type="project" value="UniProtKB-KW"/>
</dbReference>
<dbReference type="Proteomes" id="UP000481033">
    <property type="component" value="Unassembled WGS sequence"/>
</dbReference>
<dbReference type="GO" id="GO:0003677">
    <property type="term" value="F:DNA binding"/>
    <property type="evidence" value="ECO:0007669"/>
    <property type="project" value="UniProtKB-UniRule"/>
</dbReference>
<dbReference type="PROSITE" id="PS51898">
    <property type="entry name" value="TYR_RECOMBINASE"/>
    <property type="match status" value="1"/>
</dbReference>
<dbReference type="Gene3D" id="1.10.150.130">
    <property type="match status" value="1"/>
</dbReference>
<dbReference type="GO" id="GO:0005737">
    <property type="term" value="C:cytoplasm"/>
    <property type="evidence" value="ECO:0007669"/>
    <property type="project" value="UniProtKB-SubCell"/>
</dbReference>
<comment type="subcellular location">
    <subcellularLocation>
        <location evidence="1">Cytoplasm</location>
    </subcellularLocation>
</comment>
<keyword evidence="7" id="KW-0233">DNA recombination</keyword>
<name>A0A6M0RLV9_9CYAN</name>
<keyword evidence="4" id="KW-0963">Cytoplasm</keyword>
<dbReference type="InterPro" id="IPR013762">
    <property type="entry name" value="Integrase-like_cat_sf"/>
</dbReference>
<keyword evidence="6 10" id="KW-0238">DNA-binding</keyword>
<keyword evidence="14" id="KW-1185">Reference proteome</keyword>
<organism evidence="13 14">
    <name type="scientific">Adonisia turfae CCMR0081</name>
    <dbReference type="NCBI Taxonomy" id="2292702"/>
    <lineage>
        <taxon>Bacteria</taxon>
        <taxon>Bacillati</taxon>
        <taxon>Cyanobacteriota</taxon>
        <taxon>Adonisia</taxon>
        <taxon>Adonisia turfae</taxon>
    </lineage>
</organism>
<dbReference type="InterPro" id="IPR044068">
    <property type="entry name" value="CB"/>
</dbReference>
<keyword evidence="5" id="KW-0229">DNA integration</keyword>
<dbReference type="CDD" id="cd01193">
    <property type="entry name" value="INT_IntI_C"/>
    <property type="match status" value="1"/>
</dbReference>
<proteinExistence type="inferred from homology"/>
<evidence type="ECO:0000256" key="3">
    <source>
        <dbReference type="ARBA" id="ARBA00015804"/>
    </source>
</evidence>
<dbReference type="InterPro" id="IPR002104">
    <property type="entry name" value="Integrase_catalytic"/>
</dbReference>
<dbReference type="InterPro" id="IPR011946">
    <property type="entry name" value="Integrase_integron-type"/>
</dbReference>
<comment type="subunit">
    <text evidence="9">Forms a cyclic heterotetrameric complex composed of two molecules of XerC and two molecules of XerD.</text>
</comment>
<dbReference type="PANTHER" id="PTHR30349">
    <property type="entry name" value="PHAGE INTEGRASE-RELATED"/>
    <property type="match status" value="1"/>
</dbReference>
<feature type="domain" description="Core-binding (CB)" evidence="12">
    <location>
        <begin position="4"/>
        <end position="87"/>
    </location>
</feature>
<dbReference type="AlphaFoldDB" id="A0A6M0RLV9"/>
<evidence type="ECO:0000256" key="9">
    <source>
        <dbReference type="ARBA" id="ARBA00038613"/>
    </source>
</evidence>
<dbReference type="Pfam" id="PF00589">
    <property type="entry name" value="Phage_integrase"/>
    <property type="match status" value="1"/>
</dbReference>
<dbReference type="InterPro" id="IPR010998">
    <property type="entry name" value="Integrase_recombinase_N"/>
</dbReference>
<feature type="domain" description="Tyr recombinase" evidence="11">
    <location>
        <begin position="105"/>
        <end position="318"/>
    </location>
</feature>
<evidence type="ECO:0000313" key="14">
    <source>
        <dbReference type="Proteomes" id="UP000481033"/>
    </source>
</evidence>
<evidence type="ECO:0000256" key="1">
    <source>
        <dbReference type="ARBA" id="ARBA00004496"/>
    </source>
</evidence>
<gene>
    <name evidence="13" type="ORF">DXZ20_15980</name>
</gene>
<dbReference type="InterPro" id="IPR004107">
    <property type="entry name" value="Integrase_SAM-like_N"/>
</dbReference>
<evidence type="ECO:0000256" key="8">
    <source>
        <dbReference type="ARBA" id="ARBA00037721"/>
    </source>
</evidence>
<dbReference type="EMBL" id="QXHD01000004">
    <property type="protein sequence ID" value="NEZ57149.1"/>
    <property type="molecule type" value="Genomic_DNA"/>
</dbReference>
<dbReference type="FunFam" id="1.10.443.10:FF:000007">
    <property type="entry name" value="Tyrosine recombinase XerC"/>
    <property type="match status" value="1"/>
</dbReference>
<dbReference type="RefSeq" id="WP_163699199.1">
    <property type="nucleotide sequence ID" value="NZ_QXHD01000004.1"/>
</dbReference>
<dbReference type="NCBIfam" id="TIGR02249">
    <property type="entry name" value="integrase_gron"/>
    <property type="match status" value="1"/>
</dbReference>
<dbReference type="Pfam" id="PF13495">
    <property type="entry name" value="Phage_int_SAM_4"/>
    <property type="match status" value="1"/>
</dbReference>
<evidence type="ECO:0000256" key="2">
    <source>
        <dbReference type="ARBA" id="ARBA00006657"/>
    </source>
</evidence>
<protein>
    <recommendedName>
        <fullName evidence="3">Tyrosine recombinase XerC</fullName>
    </recommendedName>
</protein>
<evidence type="ECO:0000313" key="13">
    <source>
        <dbReference type="EMBL" id="NEZ57149.1"/>
    </source>
</evidence>
<dbReference type="InterPro" id="IPR011010">
    <property type="entry name" value="DNA_brk_join_enz"/>
</dbReference>
<evidence type="ECO:0000256" key="4">
    <source>
        <dbReference type="ARBA" id="ARBA00022490"/>
    </source>
</evidence>
<evidence type="ECO:0000256" key="5">
    <source>
        <dbReference type="ARBA" id="ARBA00022908"/>
    </source>
</evidence>
<dbReference type="Gene3D" id="1.10.443.10">
    <property type="entry name" value="Intergrase catalytic core"/>
    <property type="match status" value="1"/>
</dbReference>
<evidence type="ECO:0000256" key="7">
    <source>
        <dbReference type="ARBA" id="ARBA00023172"/>
    </source>
</evidence>
<comment type="caution">
    <text evidence="13">The sequence shown here is derived from an EMBL/GenBank/DDBJ whole genome shotgun (WGS) entry which is preliminary data.</text>
</comment>
<comment type="function">
    <text evidence="8">Site-specific tyrosine recombinase, which acts by catalyzing the cutting and rejoining of the recombining DNA molecules. The XerC-XerD complex is essential to convert dimers of the bacterial chromosome into monomers to permit their segregation at cell division. It also contributes to the segregational stability of plasmids.</text>
</comment>
<dbReference type="SUPFAM" id="SSF56349">
    <property type="entry name" value="DNA breaking-rejoining enzymes"/>
    <property type="match status" value="1"/>
</dbReference>
<dbReference type="GO" id="GO:0006310">
    <property type="term" value="P:DNA recombination"/>
    <property type="evidence" value="ECO:0007669"/>
    <property type="project" value="UniProtKB-KW"/>
</dbReference>
<sequence length="322" mass="37666">MAKSKPPRLLDQVREVARLKHFSLSTEKSYVYYIRDYILFHNKRHPKDMGASEIRAYLSHLAIHRNVAASTQTVALSALLFLYRRVLNIELPYIDDIERAKRPQRLPTVFTRSEVKRILANLDGIQHLIVSLLYGTGMRLMEGLRLRVKDLDFEYRQITLRDGKGQKDRRTMLPDSLVDPLQQQLQKAKRLHDQDLAMGYGTVEMPYALERKYPNAHSEWKWQFVFPSWKRSVDPRTKIIRRHHVYERSIQRAVKHALQRAGVTKYGGCHTFRHSFATHLLEDGYDIRTVQELLGHKDVKTTMIYTHVLNRGGRGVKSPLDT</sequence>